<dbReference type="Proteomes" id="UP000824596">
    <property type="component" value="Unassembled WGS sequence"/>
</dbReference>
<dbReference type="AlphaFoldDB" id="A0A9P8SKA6"/>
<accession>A0A9P8SKA6</accession>
<name>A0A9P8SKA6_9HYPO</name>
<keyword evidence="2" id="KW-1185">Reference proteome</keyword>
<dbReference type="RefSeq" id="XP_044721449.1">
    <property type="nucleotide sequence ID" value="XM_044862835.1"/>
</dbReference>
<evidence type="ECO:0000313" key="2">
    <source>
        <dbReference type="Proteomes" id="UP000824596"/>
    </source>
</evidence>
<reference evidence="1" key="1">
    <citation type="submission" date="2021-09" db="EMBL/GenBank/DDBJ databases">
        <title>A high-quality genome of the endoparasitic fungus Hirsutella rhossiliensis with a comparison of Hirsutella genomes reveals transposable elements contributing to genome size variation.</title>
        <authorList>
            <person name="Lin R."/>
            <person name="Jiao Y."/>
            <person name="Sun X."/>
            <person name="Ling J."/>
            <person name="Xie B."/>
            <person name="Cheng X."/>
        </authorList>
    </citation>
    <scope>NUCLEOTIDE SEQUENCE</scope>
    <source>
        <strain evidence="1">HR02</strain>
    </source>
</reference>
<gene>
    <name evidence="1" type="ORF">HRG_04364</name>
</gene>
<dbReference type="EMBL" id="JAIZPD010000004">
    <property type="protein sequence ID" value="KAH0963936.1"/>
    <property type="molecule type" value="Genomic_DNA"/>
</dbReference>
<sequence>MCVATDVVRTICGHEDDKALAIVLCKDRACKSHSNVLKLAPGWCSSCREALQETYSETQLRRHATARRAWALVVRSKEAEMPKPMLPSKLTKIREATVKGDLQAKADQVWETKLLAKVAEYSDRQMVMGDKKWDATGKDKARQREVMEEARAMTMRWVQ</sequence>
<evidence type="ECO:0000313" key="1">
    <source>
        <dbReference type="EMBL" id="KAH0963936.1"/>
    </source>
</evidence>
<protein>
    <submittedName>
        <fullName evidence="1">Uncharacterized protein</fullName>
    </submittedName>
</protein>
<comment type="caution">
    <text evidence="1">The sequence shown here is derived from an EMBL/GenBank/DDBJ whole genome shotgun (WGS) entry which is preliminary data.</text>
</comment>
<dbReference type="GeneID" id="68353493"/>
<proteinExistence type="predicted"/>
<organism evidence="1 2">
    <name type="scientific">Hirsutella rhossiliensis</name>
    <dbReference type="NCBI Taxonomy" id="111463"/>
    <lineage>
        <taxon>Eukaryota</taxon>
        <taxon>Fungi</taxon>
        <taxon>Dikarya</taxon>
        <taxon>Ascomycota</taxon>
        <taxon>Pezizomycotina</taxon>
        <taxon>Sordariomycetes</taxon>
        <taxon>Hypocreomycetidae</taxon>
        <taxon>Hypocreales</taxon>
        <taxon>Ophiocordycipitaceae</taxon>
        <taxon>Hirsutella</taxon>
    </lineage>
</organism>